<feature type="signal peptide" evidence="1">
    <location>
        <begin position="1"/>
        <end position="21"/>
    </location>
</feature>
<dbReference type="InterPro" id="IPR036249">
    <property type="entry name" value="Thioredoxin-like_sf"/>
</dbReference>
<evidence type="ECO:0000256" key="1">
    <source>
        <dbReference type="SAM" id="SignalP"/>
    </source>
</evidence>
<dbReference type="InterPro" id="IPR013766">
    <property type="entry name" value="Thioredoxin_domain"/>
</dbReference>
<reference evidence="4" key="1">
    <citation type="submission" date="2016-10" db="EMBL/GenBank/DDBJ databases">
        <authorList>
            <person name="Varghese N."/>
            <person name="Submissions S."/>
        </authorList>
    </citation>
    <scope>NUCLEOTIDE SEQUENCE [LARGE SCALE GENOMIC DNA]</scope>
    <source>
        <strain evidence="4">DSM 23925</strain>
    </source>
</reference>
<sequence>MSSKLVVALFVCFCVVFVASAQDLALDSKTTTKDLVGEISRHELVSHPVFNEWFSNNFENYQLDSKTIDRLKAIPTKDLSFKIIMGTWCSDSQRDVPRFARILEELNIAESAINYYALDADKLSPEKIEETYHVSHVPTFIIYKNGKELNRIVEMSIRTLEEDLLLILTTNDYQHIYAD</sequence>
<evidence type="ECO:0000313" key="4">
    <source>
        <dbReference type="Proteomes" id="UP000198705"/>
    </source>
</evidence>
<dbReference type="Proteomes" id="UP000198705">
    <property type="component" value="Unassembled WGS sequence"/>
</dbReference>
<accession>A0A1I5ARH7</accession>
<dbReference type="STRING" id="649333.SAMN04487989_102240"/>
<evidence type="ECO:0000259" key="2">
    <source>
        <dbReference type="Pfam" id="PF00085"/>
    </source>
</evidence>
<protein>
    <submittedName>
        <fullName evidence="3">Thioredoxin</fullName>
    </submittedName>
</protein>
<dbReference type="AlphaFoldDB" id="A0A1I5ARH7"/>
<organism evidence="3 4">
    <name type="scientific">Bizionia echini</name>
    <dbReference type="NCBI Taxonomy" id="649333"/>
    <lineage>
        <taxon>Bacteria</taxon>
        <taxon>Pseudomonadati</taxon>
        <taxon>Bacteroidota</taxon>
        <taxon>Flavobacteriia</taxon>
        <taxon>Flavobacteriales</taxon>
        <taxon>Flavobacteriaceae</taxon>
        <taxon>Bizionia</taxon>
    </lineage>
</organism>
<name>A0A1I5ARH7_9FLAO</name>
<dbReference type="OrthoDB" id="6398367at2"/>
<dbReference type="SUPFAM" id="SSF52833">
    <property type="entry name" value="Thioredoxin-like"/>
    <property type="match status" value="1"/>
</dbReference>
<keyword evidence="4" id="KW-1185">Reference proteome</keyword>
<dbReference type="EMBL" id="FOVN01000002">
    <property type="protein sequence ID" value="SFN65146.1"/>
    <property type="molecule type" value="Genomic_DNA"/>
</dbReference>
<keyword evidence="1" id="KW-0732">Signal</keyword>
<feature type="domain" description="Thioredoxin" evidence="2">
    <location>
        <begin position="86"/>
        <end position="155"/>
    </location>
</feature>
<dbReference type="Gene3D" id="3.40.30.10">
    <property type="entry name" value="Glutaredoxin"/>
    <property type="match status" value="1"/>
</dbReference>
<evidence type="ECO:0000313" key="3">
    <source>
        <dbReference type="EMBL" id="SFN65146.1"/>
    </source>
</evidence>
<dbReference type="CDD" id="cd02947">
    <property type="entry name" value="TRX_family"/>
    <property type="match status" value="1"/>
</dbReference>
<dbReference type="Pfam" id="PF00085">
    <property type="entry name" value="Thioredoxin"/>
    <property type="match status" value="1"/>
</dbReference>
<feature type="chain" id="PRO_5011589960" evidence="1">
    <location>
        <begin position="22"/>
        <end position="179"/>
    </location>
</feature>
<dbReference type="RefSeq" id="WP_092207016.1">
    <property type="nucleotide sequence ID" value="NZ_FOVN01000002.1"/>
</dbReference>
<gene>
    <name evidence="3" type="ORF">SAMN04487989_102240</name>
</gene>
<proteinExistence type="predicted"/>